<dbReference type="RefSeq" id="XP_030381507.1">
    <property type="nucleotide sequence ID" value="XM_030525647.1"/>
</dbReference>
<feature type="transmembrane region" description="Helical" evidence="1">
    <location>
        <begin position="34"/>
        <end position="53"/>
    </location>
</feature>
<name>A0A6J2U2Z8_DROLE</name>
<gene>
    <name evidence="3 4" type="primary">LOC115629234</name>
</gene>
<dbReference type="InterPro" id="IPR032145">
    <property type="entry name" value="DUF4818"/>
</dbReference>
<feature type="transmembrane region" description="Helical" evidence="1">
    <location>
        <begin position="65"/>
        <end position="88"/>
    </location>
</feature>
<evidence type="ECO:0000313" key="4">
    <source>
        <dbReference type="RefSeq" id="XP_030381508.1"/>
    </source>
</evidence>
<organism evidence="2 3">
    <name type="scientific">Drosophila lebanonensis</name>
    <name type="common">Fruit fly</name>
    <name type="synonym">Scaptodrosophila lebanonensis</name>
    <dbReference type="NCBI Taxonomy" id="7225"/>
    <lineage>
        <taxon>Eukaryota</taxon>
        <taxon>Metazoa</taxon>
        <taxon>Ecdysozoa</taxon>
        <taxon>Arthropoda</taxon>
        <taxon>Hexapoda</taxon>
        <taxon>Insecta</taxon>
        <taxon>Pterygota</taxon>
        <taxon>Neoptera</taxon>
        <taxon>Endopterygota</taxon>
        <taxon>Diptera</taxon>
        <taxon>Brachycera</taxon>
        <taxon>Muscomorpha</taxon>
        <taxon>Ephydroidea</taxon>
        <taxon>Drosophilidae</taxon>
        <taxon>Scaptodrosophila</taxon>
    </lineage>
</organism>
<protein>
    <submittedName>
        <fullName evidence="3 4">Uncharacterized protein LOC115629234</fullName>
    </submittedName>
</protein>
<proteinExistence type="predicted"/>
<keyword evidence="1" id="KW-1133">Transmembrane helix</keyword>
<sequence>MASPIVVLIASFVHFGLRSSCFLNIERFTHIPGTAYAGHIAYCALLHFLYDMELMPTRYQRRMSWLAYFLIELVLGIAVMEVFALWLWCNVEHLCHLGLQHLLKRYGMTPQFYQEWEWAIMGTIMTALATLLWINAFEATNPSEKLRQQQETQKPQSAN</sequence>
<accession>A0A6J2U2Z8</accession>
<feature type="transmembrane region" description="Helical" evidence="1">
    <location>
        <begin position="118"/>
        <end position="137"/>
    </location>
</feature>
<keyword evidence="1" id="KW-0812">Transmembrane</keyword>
<reference evidence="3 4" key="1">
    <citation type="submission" date="2025-04" db="UniProtKB">
        <authorList>
            <consortium name="RefSeq"/>
        </authorList>
    </citation>
    <scope>IDENTIFICATION</scope>
    <source>
        <strain evidence="3 4">11010-0011.00</strain>
        <tissue evidence="3 4">Whole body</tissue>
    </source>
</reference>
<evidence type="ECO:0000313" key="2">
    <source>
        <dbReference type="Proteomes" id="UP000504634"/>
    </source>
</evidence>
<evidence type="ECO:0000256" key="1">
    <source>
        <dbReference type="SAM" id="Phobius"/>
    </source>
</evidence>
<dbReference type="GeneID" id="115629234"/>
<keyword evidence="2" id="KW-1185">Reference proteome</keyword>
<dbReference type="Pfam" id="PF16089">
    <property type="entry name" value="DUF4818"/>
    <property type="match status" value="1"/>
</dbReference>
<dbReference type="AlphaFoldDB" id="A0A6J2U2Z8"/>
<dbReference type="RefSeq" id="XP_030381508.1">
    <property type="nucleotide sequence ID" value="XM_030525648.1"/>
</dbReference>
<dbReference type="OrthoDB" id="7860492at2759"/>
<evidence type="ECO:0000313" key="3">
    <source>
        <dbReference type="RefSeq" id="XP_030381507.1"/>
    </source>
</evidence>
<dbReference type="Proteomes" id="UP000504634">
    <property type="component" value="Unplaced"/>
</dbReference>
<keyword evidence="1" id="KW-0472">Membrane</keyword>